<dbReference type="GO" id="GO:0005814">
    <property type="term" value="C:centriole"/>
    <property type="evidence" value="ECO:0007669"/>
    <property type="project" value="TreeGrafter"/>
</dbReference>
<feature type="non-terminal residue" evidence="3">
    <location>
        <position position="1532"/>
    </location>
</feature>
<evidence type="ECO:0000256" key="1">
    <source>
        <dbReference type="SAM" id="Coils"/>
    </source>
</evidence>
<dbReference type="PANTHER" id="PTHR21553:SF26">
    <property type="entry name" value="ALMS MOTIF DOMAIN-CONTAINING PROTEIN"/>
    <property type="match status" value="1"/>
</dbReference>
<feature type="region of interest" description="Disordered" evidence="2">
    <location>
        <begin position="1126"/>
        <end position="1158"/>
    </location>
</feature>
<feature type="compositionally biased region" description="Low complexity" evidence="2">
    <location>
        <begin position="640"/>
        <end position="653"/>
    </location>
</feature>
<feature type="compositionally biased region" description="Polar residues" evidence="2">
    <location>
        <begin position="351"/>
        <end position="400"/>
    </location>
</feature>
<proteinExistence type="predicted"/>
<feature type="compositionally biased region" description="Polar residues" evidence="2">
    <location>
        <begin position="407"/>
        <end position="417"/>
    </location>
</feature>
<feature type="compositionally biased region" description="Low complexity" evidence="2">
    <location>
        <begin position="1497"/>
        <end position="1525"/>
    </location>
</feature>
<feature type="region of interest" description="Disordered" evidence="2">
    <location>
        <begin position="1175"/>
        <end position="1221"/>
    </location>
</feature>
<feature type="compositionally biased region" description="Polar residues" evidence="2">
    <location>
        <begin position="654"/>
        <end position="667"/>
    </location>
</feature>
<feature type="compositionally biased region" description="Polar residues" evidence="2">
    <location>
        <begin position="842"/>
        <end position="868"/>
    </location>
</feature>
<feature type="region of interest" description="Disordered" evidence="2">
    <location>
        <begin position="1496"/>
        <end position="1532"/>
    </location>
</feature>
<protein>
    <submittedName>
        <fullName evidence="3">Uncharacterized protein</fullName>
    </submittedName>
</protein>
<sequence>MKVEKEEKENEQTKHIVARKHAIEKERLRAARVAAMPPPPPDPLANLEQSKVKKSVQLTDLDAFSSTHYHLHGDVAVERAEAEEQGDARADAVDEEERIQYRQEEDLRVNTEHVEKARLRHKHALKKVILKQDYENILHDLSDLQREDVHRRQQLVTNIPRQIFQPPHRRVEQREDKQRQLEERFEDMYMQATDFIGDMSLALDPHPVPATPSSEASLDLTLDASQNDHSQLEQTDQSPVDVIIEQPVAVAPGVQHVDPIKIPQARVEETGPDLQKKKPDAVLKKLLTKIKSQRDDWLTSSTDQIPEVEQKQQAKPENVKQSVDEVIVKDGQSANDTPQISKEKSLEVQGSEISDTVSADSISQYPISQKTSSTVSHQADSTVSPKEVSMESQQSGSTVSEYPISEQAVTAVSDGRTNTTERLIETVRKSQDPFSLRQPYDDAIEVLESLQRQQQELEEHQRDRKTTEGLATAGIDQQLIQQTMREPHPILGKTESEQNIVTNDQITNEYKAHESPHNKSPAHESPHSEPQQIDIIDFSKLNEQNEQFEKIKSHQREILERHRIIEERELKRKEEERRLIESESTAKQEIDEIRKYQQLILDQHARIQSQKDQIEKQGLGVQKEFKSQFFQDLQQHQNQSLQQEVQQQQERQQWSPLSEDSSLQMTPLTPELQPVTPKSKTRSPLSEHSPYDPKRYDVEHHYDNEDLEEDRAQHGSYNIQAPFEIYEDQTTEQTQKQQGNTEHVTLGYPQQLDTEETPERHSDQQLLKTRPFDESHRAITKENTVVADKQFPKFGSSSFADWGKEMERYRQSTTLAPNQPAPGLQYEHPKSHTPQFKPGAPNSVTFASPNNQISFNSETTSPSSQYISHIQRDSDSQLEDPRLGHLGLQSGDPRSSFVGEPMRSFEGLSQEEIARIQRLQQHQMKLIQKHKESDENLRLIQNMIQQKKLQLQQTYGPTTTKEPPVQQGYSTQTDDVINKDELSIPQNDDITTRALYQRLESERRQKEMRQQLDRLRIEKQQILEKIKGTPEPPKHAPPPTRKAPLDNVQFHELSTIQEVETPKPAQRFTLPPFDTSSSVSPGSSTGNSYASPSDRHPSFNILDSVGANFRKQVQFERMDQAPIVLATDTSSGGTPDNGRAVDIDRGVTPESGRATADSGFYTKTLPELQQALEREMNKKSPTGQGLYSESDYQRQFPQQRPSIPQATLKPPSMPFPSEPTMHQASVTNAPYLGDVSTGYPPSQYVNTSQLSHSDTHSLRQGIEQTFQDSATQPFQHWTLPEPTRGTHLSTSGGSSPESPLLTDPDELVAKYLAQAQQKRQLDPHSGVPEGGMMFHGRADGGISTLGRARGEGVGASSNGANTSTHFSDIAGSLEDGFHPDTSGISLQSTAEKQKPGRLFTLDHTQSTLGDELSQYPLDETTTSMQSQKQPLQSRYQQGTVILPGRQRSPREHQDAERLRHVYKPLDETQETHTSILSDQHTMSSIDSPNTIVEKYLSQAKAQQQAMSQQGKSQQQGMTQQGITQQDMLQAQS</sequence>
<gene>
    <name evidence="3" type="ORF">OFUS_LOCUS7268</name>
</gene>
<name>A0A8S4NIR5_OWEFU</name>
<feature type="compositionally biased region" description="Basic and acidic residues" evidence="2">
    <location>
        <begin position="870"/>
        <end position="883"/>
    </location>
</feature>
<organism evidence="3 4">
    <name type="scientific">Owenia fusiformis</name>
    <name type="common">Polychaete worm</name>
    <dbReference type="NCBI Taxonomy" id="6347"/>
    <lineage>
        <taxon>Eukaryota</taxon>
        <taxon>Metazoa</taxon>
        <taxon>Spiralia</taxon>
        <taxon>Lophotrochozoa</taxon>
        <taxon>Annelida</taxon>
        <taxon>Polychaeta</taxon>
        <taxon>Sedentaria</taxon>
        <taxon>Canalipalpata</taxon>
        <taxon>Sabellida</taxon>
        <taxon>Oweniida</taxon>
        <taxon>Oweniidae</taxon>
        <taxon>Owenia</taxon>
    </lineage>
</organism>
<reference evidence="3" key="1">
    <citation type="submission" date="2022-03" db="EMBL/GenBank/DDBJ databases">
        <authorList>
            <person name="Martin C."/>
        </authorList>
    </citation>
    <scope>NUCLEOTIDE SEQUENCE</scope>
</reference>
<feature type="compositionally biased region" description="Basic and acidic residues" evidence="2">
    <location>
        <begin position="1024"/>
        <end position="1034"/>
    </location>
</feature>
<evidence type="ECO:0000313" key="3">
    <source>
        <dbReference type="EMBL" id="CAH1780596.1"/>
    </source>
</evidence>
<feature type="compositionally biased region" description="Low complexity" evidence="2">
    <location>
        <begin position="1075"/>
        <end position="1088"/>
    </location>
</feature>
<dbReference type="OrthoDB" id="6359887at2759"/>
<feature type="compositionally biased region" description="Basic and acidic residues" evidence="2">
    <location>
        <begin position="689"/>
        <end position="698"/>
    </location>
</feature>
<feature type="region of interest" description="Disordered" evidence="2">
    <location>
        <begin position="815"/>
        <end position="900"/>
    </location>
</feature>
<feature type="compositionally biased region" description="Basic and acidic residues" evidence="2">
    <location>
        <begin position="1"/>
        <end position="14"/>
    </location>
</feature>
<feature type="compositionally biased region" description="Polar residues" evidence="2">
    <location>
        <begin position="1193"/>
        <end position="1205"/>
    </location>
</feature>
<feature type="region of interest" description="Disordered" evidence="2">
    <location>
        <begin position="511"/>
        <end position="530"/>
    </location>
</feature>
<comment type="caution">
    <text evidence="3">The sequence shown here is derived from an EMBL/GenBank/DDBJ whole genome shotgun (WGS) entry which is preliminary data.</text>
</comment>
<evidence type="ECO:0000313" key="4">
    <source>
        <dbReference type="Proteomes" id="UP000749559"/>
    </source>
</evidence>
<feature type="coiled-coil region" evidence="1">
    <location>
        <begin position="556"/>
        <end position="592"/>
    </location>
</feature>
<feature type="compositionally biased region" description="Polar residues" evidence="2">
    <location>
        <begin position="676"/>
        <end position="686"/>
    </location>
</feature>
<dbReference type="PANTHER" id="PTHR21553">
    <property type="entry name" value="ALMS1-RELATED"/>
    <property type="match status" value="1"/>
</dbReference>
<dbReference type="Proteomes" id="UP000749559">
    <property type="component" value="Unassembled WGS sequence"/>
</dbReference>
<dbReference type="GO" id="GO:0005829">
    <property type="term" value="C:cytosol"/>
    <property type="evidence" value="ECO:0007669"/>
    <property type="project" value="TreeGrafter"/>
</dbReference>
<feature type="compositionally biased region" description="Polar residues" evidence="2">
    <location>
        <begin position="1286"/>
        <end position="1297"/>
    </location>
</feature>
<accession>A0A8S4NIR5</accession>
<feature type="region of interest" description="Disordered" evidence="2">
    <location>
        <begin position="640"/>
        <end position="698"/>
    </location>
</feature>
<feature type="compositionally biased region" description="Basic and acidic residues" evidence="2">
    <location>
        <begin position="511"/>
        <end position="527"/>
    </location>
</feature>
<evidence type="ECO:0000256" key="2">
    <source>
        <dbReference type="SAM" id="MobiDB-lite"/>
    </source>
</evidence>
<feature type="region of interest" description="Disordered" evidence="2">
    <location>
        <begin position="1024"/>
        <end position="1095"/>
    </location>
</feature>
<keyword evidence="4" id="KW-1185">Reference proteome</keyword>
<keyword evidence="1" id="KW-0175">Coiled coil</keyword>
<feature type="region of interest" description="Disordered" evidence="2">
    <location>
        <begin position="1"/>
        <end position="20"/>
    </location>
</feature>
<dbReference type="GO" id="GO:0005813">
    <property type="term" value="C:centrosome"/>
    <property type="evidence" value="ECO:0007669"/>
    <property type="project" value="TreeGrafter"/>
</dbReference>
<feature type="region of interest" description="Disordered" evidence="2">
    <location>
        <begin position="1273"/>
        <end position="1300"/>
    </location>
</feature>
<feature type="coiled-coil region" evidence="1">
    <location>
        <begin position="440"/>
        <end position="470"/>
    </location>
</feature>
<feature type="region of interest" description="Disordered" evidence="2">
    <location>
        <begin position="330"/>
        <end position="417"/>
    </location>
</feature>
<dbReference type="GO" id="GO:0046599">
    <property type="term" value="P:regulation of centriole replication"/>
    <property type="evidence" value="ECO:0007669"/>
    <property type="project" value="TreeGrafter"/>
</dbReference>
<dbReference type="EMBL" id="CAIIXF020000004">
    <property type="protein sequence ID" value="CAH1780596.1"/>
    <property type="molecule type" value="Genomic_DNA"/>
</dbReference>